<dbReference type="PANTHER" id="PTHR46825:SF12">
    <property type="entry name" value="PENICILLIN-BINDING PROTEIN 4"/>
    <property type="match status" value="1"/>
</dbReference>
<evidence type="ECO:0000256" key="2">
    <source>
        <dbReference type="SAM" id="Phobius"/>
    </source>
</evidence>
<protein>
    <submittedName>
        <fullName evidence="4">Beta-lactamase family protein</fullName>
    </submittedName>
</protein>
<dbReference type="AlphaFoldDB" id="A0A4U6QKC3"/>
<gene>
    <name evidence="4" type="ORF">FDO65_02355</name>
</gene>
<dbReference type="SUPFAM" id="SSF56601">
    <property type="entry name" value="beta-lactamase/transpeptidase-like"/>
    <property type="match status" value="1"/>
</dbReference>
<proteinExistence type="predicted"/>
<evidence type="ECO:0000256" key="1">
    <source>
        <dbReference type="SAM" id="MobiDB-lite"/>
    </source>
</evidence>
<dbReference type="PANTHER" id="PTHR46825">
    <property type="entry name" value="D-ALANYL-D-ALANINE-CARBOXYPEPTIDASE/ENDOPEPTIDASE AMPH"/>
    <property type="match status" value="1"/>
</dbReference>
<dbReference type="EMBL" id="SZZH01000001">
    <property type="protein sequence ID" value="TKV60566.1"/>
    <property type="molecule type" value="Genomic_DNA"/>
</dbReference>
<comment type="caution">
    <text evidence="4">The sequence shown here is derived from an EMBL/GenBank/DDBJ whole genome shotgun (WGS) entry which is preliminary data.</text>
</comment>
<accession>A0A4U6QKC3</accession>
<keyword evidence="2" id="KW-0812">Transmembrane</keyword>
<dbReference type="Gene3D" id="3.40.710.10">
    <property type="entry name" value="DD-peptidase/beta-lactamase superfamily"/>
    <property type="match status" value="1"/>
</dbReference>
<dbReference type="Pfam" id="PF00144">
    <property type="entry name" value="Beta-lactamase"/>
    <property type="match status" value="1"/>
</dbReference>
<dbReference type="OrthoDB" id="9809635at2"/>
<keyword evidence="2" id="KW-1133">Transmembrane helix</keyword>
<name>A0A4U6QKC3_9ACTN</name>
<dbReference type="InterPro" id="IPR001466">
    <property type="entry name" value="Beta-lactam-related"/>
</dbReference>
<evidence type="ECO:0000313" key="4">
    <source>
        <dbReference type="EMBL" id="TKV60566.1"/>
    </source>
</evidence>
<feature type="domain" description="Beta-lactamase-related" evidence="3">
    <location>
        <begin position="161"/>
        <end position="455"/>
    </location>
</feature>
<keyword evidence="5" id="KW-1185">Reference proteome</keyword>
<organism evidence="4 5">
    <name type="scientific">Nakamurella flava</name>
    <dbReference type="NCBI Taxonomy" id="2576308"/>
    <lineage>
        <taxon>Bacteria</taxon>
        <taxon>Bacillati</taxon>
        <taxon>Actinomycetota</taxon>
        <taxon>Actinomycetes</taxon>
        <taxon>Nakamurellales</taxon>
        <taxon>Nakamurellaceae</taxon>
        <taxon>Nakamurella</taxon>
    </lineage>
</organism>
<dbReference type="Proteomes" id="UP000306985">
    <property type="component" value="Unassembled WGS sequence"/>
</dbReference>
<sequence length="461" mass="47027">MAGHRNRAGLLQRLVGEQAPGGPPAEFVRRLPPQAHGLDDRAGPIGGVTEPGAQTTEVGQQRGVGQRAFRGGRERLVAGRSGQPGHVVDREAVGHVPIGPPRRLGSVGVRRGAVAGVVVAVVLATGGAIGWHLATRAPVVELLPPRSAAVAVSAVSAAAAHVTAVPGVAVGAVVDGQVAWIGQAGVPAGTVFQAGSISKTVAAATVLTLAGQGRLDLDAPVTSMLRSWSPAGFPHPERVTLRALLSHTAGIDTAGYLGEPADRPLPMTADSLAGATTGAPVRQSLRPGSYAYSGGGYTIAQQVVEDVTGRPFAEVARSEFLQPTGLTDSGYGCTQEAETHPRDTAGHLADGTPAPRYRYVEAAAAGWCTTAADLTRLAAWLASNDPRAVDMRSPAAGTDGRYGLGVERWGSDVVGHPGVNRGFHADLWVRPAAGAALVVLTNGDDGGRAADAIRDAWNDAA</sequence>
<feature type="region of interest" description="Disordered" evidence="1">
    <location>
        <begin position="1"/>
        <end position="25"/>
    </location>
</feature>
<reference evidence="4 5" key="1">
    <citation type="submission" date="2019-05" db="EMBL/GenBank/DDBJ databases">
        <title>Nakamurella sp. N5BH11, whole genome shotgun sequence.</title>
        <authorList>
            <person name="Tuo L."/>
        </authorList>
    </citation>
    <scope>NUCLEOTIDE SEQUENCE [LARGE SCALE GENOMIC DNA]</scope>
    <source>
        <strain evidence="4 5">N5BH11</strain>
    </source>
</reference>
<keyword evidence="2" id="KW-0472">Membrane</keyword>
<feature type="transmembrane region" description="Helical" evidence="2">
    <location>
        <begin position="112"/>
        <end position="134"/>
    </location>
</feature>
<evidence type="ECO:0000313" key="5">
    <source>
        <dbReference type="Proteomes" id="UP000306985"/>
    </source>
</evidence>
<dbReference type="InterPro" id="IPR012338">
    <property type="entry name" value="Beta-lactam/transpept-like"/>
</dbReference>
<dbReference type="InterPro" id="IPR050491">
    <property type="entry name" value="AmpC-like"/>
</dbReference>
<evidence type="ECO:0000259" key="3">
    <source>
        <dbReference type="Pfam" id="PF00144"/>
    </source>
</evidence>